<feature type="domain" description="Phosphodiester glycosidase" evidence="3">
    <location>
        <begin position="177"/>
        <end position="357"/>
    </location>
</feature>
<dbReference type="PANTHER" id="PTHR40446:SF2">
    <property type="entry name" value="N-ACETYLGLUCOSAMINE-1-PHOSPHODIESTER ALPHA-N-ACETYLGLUCOSAMINIDASE"/>
    <property type="match status" value="1"/>
</dbReference>
<dbReference type="EMBL" id="CP011076">
    <property type="protein sequence ID" value="AKF96287.1"/>
    <property type="molecule type" value="Genomic_DNA"/>
</dbReference>
<reference evidence="4" key="1">
    <citation type="submission" date="2015-03" db="EMBL/GenBank/DDBJ databases">
        <title>MIGS Cultured Bacterial/Archaeal sample from Brevibacillus laterosporus.</title>
        <authorList>
            <person name="Zeng D."/>
            <person name="Zhu L."/>
            <person name="Dong G."/>
            <person name="Ye W."/>
            <person name="Ren D."/>
            <person name="Wu L."/>
            <person name="Xu J."/>
            <person name="Li G."/>
            <person name="Guo L."/>
        </authorList>
    </citation>
    <scope>NUCLEOTIDE SEQUENCE</scope>
    <source>
        <strain evidence="4">B9</strain>
        <plasmid evidence="4">unnamed2</plasmid>
    </source>
</reference>
<name>A0A0F7EJV9_BRELA</name>
<keyword evidence="2" id="KW-0472">Membrane</keyword>
<feature type="compositionally biased region" description="Basic and acidic residues" evidence="1">
    <location>
        <begin position="106"/>
        <end position="117"/>
    </location>
</feature>
<keyword evidence="4" id="KW-0614">Plasmid</keyword>
<evidence type="ECO:0000313" key="4">
    <source>
        <dbReference type="EMBL" id="AKF96287.1"/>
    </source>
</evidence>
<keyword evidence="2" id="KW-1133">Transmembrane helix</keyword>
<gene>
    <name evidence="4" type="ORF">EX87_22420</name>
</gene>
<evidence type="ECO:0000259" key="3">
    <source>
        <dbReference type="Pfam" id="PF09992"/>
    </source>
</evidence>
<dbReference type="PANTHER" id="PTHR40446">
    <property type="entry name" value="N-ACETYLGLUCOSAMINE-1-PHOSPHODIESTER ALPHA-N-ACETYLGLUCOSAMINIDASE"/>
    <property type="match status" value="1"/>
</dbReference>
<organism evidence="4">
    <name type="scientific">Brevibacillus laterosporus</name>
    <name type="common">Bacillus laterosporus</name>
    <dbReference type="NCBI Taxonomy" id="1465"/>
    <lineage>
        <taxon>Bacteria</taxon>
        <taxon>Bacillati</taxon>
        <taxon>Bacillota</taxon>
        <taxon>Bacilli</taxon>
        <taxon>Bacillales</taxon>
        <taxon>Paenibacillaceae</taxon>
        <taxon>Brevibacillus</taxon>
    </lineage>
</organism>
<dbReference type="AlphaFoldDB" id="A0A0F7EJV9"/>
<dbReference type="InterPro" id="IPR018711">
    <property type="entry name" value="NAGPA"/>
</dbReference>
<geneLocation type="plasmid" evidence="4">
    <name>unnamed2</name>
</geneLocation>
<accession>A0A0F7EJV9</accession>
<keyword evidence="2" id="KW-0812">Transmembrane</keyword>
<sequence length="357" mass="39436">MSEAPLTRTRSSKDQQPMRRSKKRKAKRKKKLLLGSIVTFVVLVAGFYLTHDLRLWLAGTLLTTQHSSWAKYTLVGEEALNSLRAEINNPEAINSVSPTEVTTPPAKEEKQEEKPVQKELTEVIPVEKYFNPAHYFKGYVMKVSDPNRVHLIQTTGTKKNRGKPRGEWISEFSERTNAIGGVNASGFYDPNFMGYGSQAAGLVIVDGKLLQDYNPSGGDTVLGIDYNGKLITGRYTSKELLKMNIRDAMSFRPQLVVNGKNLFAGKDPISWGIAPRTAVGQMADGTILFIVIDGRQKHSIGASMKDMADLLEEYGAVNGMAMDGGTSSMMVDKGNVLTKSANGDPRGRWLPNAWMVY</sequence>
<proteinExistence type="predicted"/>
<dbReference type="Pfam" id="PF09992">
    <property type="entry name" value="NAGPA"/>
    <property type="match status" value="1"/>
</dbReference>
<feature type="compositionally biased region" description="Polar residues" evidence="1">
    <location>
        <begin position="91"/>
        <end position="102"/>
    </location>
</feature>
<feature type="region of interest" description="Disordered" evidence="1">
    <location>
        <begin position="91"/>
        <end position="117"/>
    </location>
</feature>
<feature type="region of interest" description="Disordered" evidence="1">
    <location>
        <begin position="1"/>
        <end position="27"/>
    </location>
</feature>
<feature type="transmembrane region" description="Helical" evidence="2">
    <location>
        <begin position="32"/>
        <end position="50"/>
    </location>
</feature>
<protein>
    <recommendedName>
        <fullName evidence="3">Phosphodiester glycosidase domain-containing protein</fullName>
    </recommendedName>
</protein>
<evidence type="ECO:0000256" key="1">
    <source>
        <dbReference type="SAM" id="MobiDB-lite"/>
    </source>
</evidence>
<evidence type="ECO:0000256" key="2">
    <source>
        <dbReference type="SAM" id="Phobius"/>
    </source>
</evidence>
<dbReference type="RefSeq" id="WP_031415630.1">
    <property type="nucleotide sequence ID" value="NZ_CP011076.1"/>
</dbReference>